<organism evidence="1 2">
    <name type="scientific">Trichonephila clavata</name>
    <name type="common">Joro spider</name>
    <name type="synonym">Nephila clavata</name>
    <dbReference type="NCBI Taxonomy" id="2740835"/>
    <lineage>
        <taxon>Eukaryota</taxon>
        <taxon>Metazoa</taxon>
        <taxon>Ecdysozoa</taxon>
        <taxon>Arthropoda</taxon>
        <taxon>Chelicerata</taxon>
        <taxon>Arachnida</taxon>
        <taxon>Araneae</taxon>
        <taxon>Araneomorphae</taxon>
        <taxon>Entelegynae</taxon>
        <taxon>Araneoidea</taxon>
        <taxon>Nephilidae</taxon>
        <taxon>Trichonephila</taxon>
    </lineage>
</organism>
<accession>A0A8X6GUC0</accession>
<evidence type="ECO:0000313" key="1">
    <source>
        <dbReference type="EMBL" id="GFR09140.1"/>
    </source>
</evidence>
<keyword evidence="2" id="KW-1185">Reference proteome</keyword>
<reference evidence="1" key="1">
    <citation type="submission" date="2020-07" db="EMBL/GenBank/DDBJ databases">
        <title>Multicomponent nature underlies the extraordinary mechanical properties of spider dragline silk.</title>
        <authorList>
            <person name="Kono N."/>
            <person name="Nakamura H."/>
            <person name="Mori M."/>
            <person name="Yoshida Y."/>
            <person name="Ohtoshi R."/>
            <person name="Malay A.D."/>
            <person name="Moran D.A.P."/>
            <person name="Tomita M."/>
            <person name="Numata K."/>
            <person name="Arakawa K."/>
        </authorList>
    </citation>
    <scope>NUCLEOTIDE SEQUENCE</scope>
</reference>
<gene>
    <name evidence="1" type="ORF">TNCT_464431</name>
</gene>
<sequence>MQNMWKCYDFPETLVISYNVHNFSSIIYFAYANYNSVLSGSLKSVWSPWPSGQGLQLFPVQYVETGEDEDDVRDVLLQ</sequence>
<proteinExistence type="predicted"/>
<comment type="caution">
    <text evidence="1">The sequence shown here is derived from an EMBL/GenBank/DDBJ whole genome shotgun (WGS) entry which is preliminary data.</text>
</comment>
<name>A0A8X6GUC0_TRICU</name>
<dbReference type="EMBL" id="BMAO01036241">
    <property type="protein sequence ID" value="GFR09140.1"/>
    <property type="molecule type" value="Genomic_DNA"/>
</dbReference>
<protein>
    <submittedName>
        <fullName evidence="1">Uncharacterized protein</fullName>
    </submittedName>
</protein>
<dbReference type="AlphaFoldDB" id="A0A8X6GUC0"/>
<evidence type="ECO:0000313" key="2">
    <source>
        <dbReference type="Proteomes" id="UP000887116"/>
    </source>
</evidence>
<dbReference type="Proteomes" id="UP000887116">
    <property type="component" value="Unassembled WGS sequence"/>
</dbReference>